<comment type="similarity">
    <text evidence="1">Belongs to the 'phage' integrase family.</text>
</comment>
<keyword evidence="2" id="KW-0238">DNA-binding</keyword>
<keyword evidence="3" id="KW-0233">DNA recombination</keyword>
<accession>A0ABQ3JVS0</accession>
<name>A0ABQ3JVS0_9DEIO</name>
<dbReference type="EMBL" id="BNAJ01000012">
    <property type="protein sequence ID" value="GHF58645.1"/>
    <property type="molecule type" value="Genomic_DNA"/>
</dbReference>
<evidence type="ECO:0000313" key="5">
    <source>
        <dbReference type="EMBL" id="GHF58645.1"/>
    </source>
</evidence>
<dbReference type="PROSITE" id="PS51898">
    <property type="entry name" value="TYR_RECOMBINASE"/>
    <property type="match status" value="1"/>
</dbReference>
<dbReference type="PANTHER" id="PTHR30349:SF41">
    <property type="entry name" value="INTEGRASE_RECOMBINASE PROTEIN MJ0367-RELATED"/>
    <property type="match status" value="1"/>
</dbReference>
<evidence type="ECO:0000256" key="2">
    <source>
        <dbReference type="ARBA" id="ARBA00023125"/>
    </source>
</evidence>
<comment type="caution">
    <text evidence="5">The sequence shown here is derived from an EMBL/GenBank/DDBJ whole genome shotgun (WGS) entry which is preliminary data.</text>
</comment>
<dbReference type="InterPro" id="IPR002104">
    <property type="entry name" value="Integrase_catalytic"/>
</dbReference>
<keyword evidence="6" id="KW-1185">Reference proteome</keyword>
<dbReference type="Proteomes" id="UP000619376">
    <property type="component" value="Unassembled WGS sequence"/>
</dbReference>
<evidence type="ECO:0000256" key="3">
    <source>
        <dbReference type="ARBA" id="ARBA00023172"/>
    </source>
</evidence>
<organism evidence="5 6">
    <name type="scientific">Deinococcus metalli</name>
    <dbReference type="NCBI Taxonomy" id="1141878"/>
    <lineage>
        <taxon>Bacteria</taxon>
        <taxon>Thermotogati</taxon>
        <taxon>Deinococcota</taxon>
        <taxon>Deinococci</taxon>
        <taxon>Deinococcales</taxon>
        <taxon>Deinococcaceae</taxon>
        <taxon>Deinococcus</taxon>
    </lineage>
</organism>
<dbReference type="InterPro" id="IPR013762">
    <property type="entry name" value="Integrase-like_cat_sf"/>
</dbReference>
<feature type="domain" description="Tyr recombinase" evidence="4">
    <location>
        <begin position="424"/>
        <end position="634"/>
    </location>
</feature>
<evidence type="ECO:0000259" key="4">
    <source>
        <dbReference type="PROSITE" id="PS51898"/>
    </source>
</evidence>
<sequence>MTADDFTRDDMICKIVGFSQLQGYTEKTQMDYFYGAKCLLDWLETQCGRTWQERWLNGEPSIMNWGEAPSVRNRKHFDSMRLALSPLLCLRVLRPSYEWLNHQHFNKLHLKLSATTDTEDFRMIKETAKLMKFSGHSTLRTMLCATLIAIHTGKRISAFTLEDLQEYDEKRKLGIHYLVTAASLWNVLRYNRIIEGGLATSGTSKIVGALESEELLDKYLILDPDQRFVFASYLDHCSVQCSPLALKQEAAFLLEAFWRDILHHHPEQLTFEVSRSIANAWKKRKKVDPDTGERMNAAGVFSTVRAFYAFLDERAREDPETWEKFAAYNPVDLADIQGEEKLTSDGNAKKRKDTAEKLQYLGIFWETLRKNSENAMRLLEAARQAGPGEQFEANGKQFLRVPTSRSLISTENYGTVSVKVTEVGHPGAKNIDAVSQEHSAFWIWASMDLLLRTGLRPWELYRLEKADISKIVDTNNNVVPCLMIRAGKTDEPRVVQLTPKAVATLSHIMRRVQGELDSYPAVPRFEVVEGEYVEDAQLILQKSLSSYRSGFYGTELLRWLHTFHADLYEQRMLPDWVTFTPKDCRRLVATKMYIKGVPLLEIQRFLGHKHLQTTSLYIGEPIDTLLQQLKGVWDD</sequence>
<dbReference type="Gene3D" id="1.10.443.10">
    <property type="entry name" value="Intergrase catalytic core"/>
    <property type="match status" value="1"/>
</dbReference>
<gene>
    <name evidence="5" type="ORF">GCM10017781_38660</name>
</gene>
<dbReference type="SUPFAM" id="SSF56349">
    <property type="entry name" value="DNA breaking-rejoining enzymes"/>
    <property type="match status" value="1"/>
</dbReference>
<evidence type="ECO:0000313" key="6">
    <source>
        <dbReference type="Proteomes" id="UP000619376"/>
    </source>
</evidence>
<dbReference type="CDD" id="cd00397">
    <property type="entry name" value="DNA_BRE_C"/>
    <property type="match status" value="1"/>
</dbReference>
<reference evidence="6" key="1">
    <citation type="journal article" date="2019" name="Int. J. Syst. Evol. Microbiol.">
        <title>The Global Catalogue of Microorganisms (GCM) 10K type strain sequencing project: providing services to taxonomists for standard genome sequencing and annotation.</title>
        <authorList>
            <consortium name="The Broad Institute Genomics Platform"/>
            <consortium name="The Broad Institute Genome Sequencing Center for Infectious Disease"/>
            <person name="Wu L."/>
            <person name="Ma J."/>
        </authorList>
    </citation>
    <scope>NUCLEOTIDE SEQUENCE [LARGE SCALE GENOMIC DNA]</scope>
    <source>
        <strain evidence="6">CGMCC 1.18437</strain>
    </source>
</reference>
<dbReference type="PANTHER" id="PTHR30349">
    <property type="entry name" value="PHAGE INTEGRASE-RELATED"/>
    <property type="match status" value="1"/>
</dbReference>
<proteinExistence type="inferred from homology"/>
<protein>
    <submittedName>
        <fullName evidence="5">Integrase</fullName>
    </submittedName>
</protein>
<evidence type="ECO:0000256" key="1">
    <source>
        <dbReference type="ARBA" id="ARBA00008857"/>
    </source>
</evidence>
<dbReference type="InterPro" id="IPR050090">
    <property type="entry name" value="Tyrosine_recombinase_XerCD"/>
</dbReference>
<dbReference type="InterPro" id="IPR011010">
    <property type="entry name" value="DNA_brk_join_enz"/>
</dbReference>